<protein>
    <submittedName>
        <fullName evidence="1">Uncharacterized protein</fullName>
    </submittedName>
</protein>
<gene>
    <name evidence="1" type="ORF">METZ01_LOCUS470778</name>
</gene>
<proteinExistence type="predicted"/>
<reference evidence="1" key="1">
    <citation type="submission" date="2018-05" db="EMBL/GenBank/DDBJ databases">
        <authorList>
            <person name="Lanie J.A."/>
            <person name="Ng W.-L."/>
            <person name="Kazmierczak K.M."/>
            <person name="Andrzejewski T.M."/>
            <person name="Davidsen T.M."/>
            <person name="Wayne K.J."/>
            <person name="Tettelin H."/>
            <person name="Glass J.I."/>
            <person name="Rusch D."/>
            <person name="Podicherti R."/>
            <person name="Tsui H.-C.T."/>
            <person name="Winkler M.E."/>
        </authorList>
    </citation>
    <scope>NUCLEOTIDE SEQUENCE</scope>
</reference>
<dbReference type="EMBL" id="UINC01199476">
    <property type="protein sequence ID" value="SVE17924.1"/>
    <property type="molecule type" value="Genomic_DNA"/>
</dbReference>
<name>A0A383BDH3_9ZZZZ</name>
<accession>A0A383BDH3</accession>
<dbReference type="AlphaFoldDB" id="A0A383BDH3"/>
<evidence type="ECO:0000313" key="1">
    <source>
        <dbReference type="EMBL" id="SVE17924.1"/>
    </source>
</evidence>
<organism evidence="1">
    <name type="scientific">marine metagenome</name>
    <dbReference type="NCBI Taxonomy" id="408172"/>
    <lineage>
        <taxon>unclassified sequences</taxon>
        <taxon>metagenomes</taxon>
        <taxon>ecological metagenomes</taxon>
    </lineage>
</organism>
<sequence length="50" mass="6003">MPEYVELCKKTGNWKRNNRPIKDWHEQTKANAEMIKYRVPLCPEMQNLIG</sequence>